<evidence type="ECO:0000256" key="2">
    <source>
        <dbReference type="ARBA" id="ARBA00022676"/>
    </source>
</evidence>
<sequence>MSKDALDRIKRQVPDLRIIHHSKNTGYGGALRAGFKNAHGDLIFYTDGDAQYDVRELSKLFAVYKPGTGLINGYKKVRHDPWYRTVLGGIYHHTVKIMFGLKIRDTDCDFRLIESRVFDKVKLFESSGTICVELVKKISHFGYKIKEIPVSHYDRPSGFSQFFNLPRLYRTGTGIIKLWWKLIIKQEYSA</sequence>
<comment type="caution">
    <text evidence="9">The sequence shown here is derived from an EMBL/GenBank/DDBJ whole genome shotgun (WGS) entry which is preliminary data.</text>
</comment>
<dbReference type="Gene3D" id="3.90.550.10">
    <property type="entry name" value="Spore Coat Polysaccharide Biosynthesis Protein SpsA, Chain A"/>
    <property type="match status" value="1"/>
</dbReference>
<protein>
    <submittedName>
        <fullName evidence="9">Glycosyl transferase family 2</fullName>
    </submittedName>
</protein>
<dbReference type="CDD" id="cd04179">
    <property type="entry name" value="DPM_DPG-synthase_like"/>
    <property type="match status" value="1"/>
</dbReference>
<keyword evidence="6" id="KW-1133">Transmembrane helix</keyword>
<keyword evidence="7" id="KW-0472">Membrane</keyword>
<dbReference type="GO" id="GO:0099621">
    <property type="term" value="F:undecaprenyl-phosphate 4-deoxy-4-formamido-L-arabinose transferase activity"/>
    <property type="evidence" value="ECO:0007669"/>
    <property type="project" value="TreeGrafter"/>
</dbReference>
<accession>A0A0G0Z808</accession>
<name>A0A0G0Z808_9BACT</name>
<dbReference type="GO" id="GO:0009103">
    <property type="term" value="P:lipopolysaccharide biosynthetic process"/>
    <property type="evidence" value="ECO:0007669"/>
    <property type="project" value="UniProtKB-KW"/>
</dbReference>
<dbReference type="EMBL" id="LCDB01000003">
    <property type="protein sequence ID" value="KKS44769.1"/>
    <property type="molecule type" value="Genomic_DNA"/>
</dbReference>
<evidence type="ECO:0000256" key="5">
    <source>
        <dbReference type="ARBA" id="ARBA00022985"/>
    </source>
</evidence>
<dbReference type="InterPro" id="IPR029044">
    <property type="entry name" value="Nucleotide-diphossugar_trans"/>
</dbReference>
<keyword evidence="5" id="KW-0448">Lipopolysaccharide biosynthesis</keyword>
<dbReference type="AlphaFoldDB" id="A0A0G0Z808"/>
<dbReference type="GO" id="GO:0005886">
    <property type="term" value="C:plasma membrane"/>
    <property type="evidence" value="ECO:0007669"/>
    <property type="project" value="TreeGrafter"/>
</dbReference>
<dbReference type="Pfam" id="PF00535">
    <property type="entry name" value="Glycos_transf_2"/>
    <property type="match status" value="1"/>
</dbReference>
<evidence type="ECO:0000256" key="7">
    <source>
        <dbReference type="ARBA" id="ARBA00023136"/>
    </source>
</evidence>
<keyword evidence="2" id="KW-0328">Glycosyltransferase</keyword>
<keyword evidence="1" id="KW-1003">Cell membrane</keyword>
<evidence type="ECO:0000256" key="4">
    <source>
        <dbReference type="ARBA" id="ARBA00022692"/>
    </source>
</evidence>
<dbReference type="PANTHER" id="PTHR48090">
    <property type="entry name" value="UNDECAPRENYL-PHOSPHATE 4-DEOXY-4-FORMAMIDO-L-ARABINOSE TRANSFERASE-RELATED"/>
    <property type="match status" value="1"/>
</dbReference>
<organism evidence="9 10">
    <name type="scientific">Candidatus Azambacteria bacterium GW2011_GWB1_42_17</name>
    <dbReference type="NCBI Taxonomy" id="1618615"/>
    <lineage>
        <taxon>Bacteria</taxon>
        <taxon>Candidatus Azamiibacteriota</taxon>
    </lineage>
</organism>
<evidence type="ECO:0000259" key="8">
    <source>
        <dbReference type="Pfam" id="PF00535"/>
    </source>
</evidence>
<feature type="domain" description="Glycosyltransferase 2-like" evidence="8">
    <location>
        <begin position="4"/>
        <end position="120"/>
    </location>
</feature>
<reference evidence="9 10" key="1">
    <citation type="journal article" date="2015" name="Nature">
        <title>rRNA introns, odd ribosomes, and small enigmatic genomes across a large radiation of phyla.</title>
        <authorList>
            <person name="Brown C.T."/>
            <person name="Hug L.A."/>
            <person name="Thomas B.C."/>
            <person name="Sharon I."/>
            <person name="Castelle C.J."/>
            <person name="Singh A."/>
            <person name="Wilkins M.J."/>
            <person name="Williams K.H."/>
            <person name="Banfield J.F."/>
        </authorList>
    </citation>
    <scope>NUCLEOTIDE SEQUENCE [LARGE SCALE GENOMIC DNA]</scope>
</reference>
<evidence type="ECO:0000256" key="6">
    <source>
        <dbReference type="ARBA" id="ARBA00022989"/>
    </source>
</evidence>
<evidence type="ECO:0000313" key="10">
    <source>
        <dbReference type="Proteomes" id="UP000033986"/>
    </source>
</evidence>
<proteinExistence type="predicted"/>
<dbReference type="PANTHER" id="PTHR48090:SF3">
    <property type="entry name" value="UNDECAPRENYL-PHOSPHATE 4-DEOXY-4-FORMAMIDO-L-ARABINOSE TRANSFERASE"/>
    <property type="match status" value="1"/>
</dbReference>
<dbReference type="InterPro" id="IPR050256">
    <property type="entry name" value="Glycosyltransferase_2"/>
</dbReference>
<dbReference type="Proteomes" id="UP000033986">
    <property type="component" value="Unassembled WGS sequence"/>
</dbReference>
<gene>
    <name evidence="9" type="ORF">UV07_C0003G0004</name>
</gene>
<evidence type="ECO:0000256" key="3">
    <source>
        <dbReference type="ARBA" id="ARBA00022679"/>
    </source>
</evidence>
<dbReference type="InterPro" id="IPR001173">
    <property type="entry name" value="Glyco_trans_2-like"/>
</dbReference>
<evidence type="ECO:0000256" key="1">
    <source>
        <dbReference type="ARBA" id="ARBA00022475"/>
    </source>
</evidence>
<evidence type="ECO:0000313" key="9">
    <source>
        <dbReference type="EMBL" id="KKS44769.1"/>
    </source>
</evidence>
<keyword evidence="4" id="KW-0812">Transmembrane</keyword>
<keyword evidence="3 9" id="KW-0808">Transferase</keyword>
<dbReference type="SUPFAM" id="SSF53448">
    <property type="entry name" value="Nucleotide-diphospho-sugar transferases"/>
    <property type="match status" value="1"/>
</dbReference>